<keyword evidence="4" id="KW-0863">Zinc-finger</keyword>
<evidence type="ECO:0000313" key="14">
    <source>
        <dbReference type="EMBL" id="GIY41652.1"/>
    </source>
</evidence>
<evidence type="ECO:0000256" key="5">
    <source>
        <dbReference type="ARBA" id="ARBA00022833"/>
    </source>
</evidence>
<dbReference type="GO" id="GO:0005634">
    <property type="term" value="C:nucleus"/>
    <property type="evidence" value="ECO:0007669"/>
    <property type="project" value="UniProtKB-SubCell"/>
</dbReference>
<dbReference type="InterPro" id="IPR001728">
    <property type="entry name" value="ThyrH_rcpt"/>
</dbReference>
<keyword evidence="7" id="KW-0238">DNA-binding</keyword>
<evidence type="ECO:0000256" key="3">
    <source>
        <dbReference type="ARBA" id="ARBA00022723"/>
    </source>
</evidence>
<dbReference type="InterPro" id="IPR001723">
    <property type="entry name" value="Nuclear_hrmn_rcpt"/>
</dbReference>
<protein>
    <submittedName>
        <fullName evidence="14">Nuclear hormone receptor E75</fullName>
    </submittedName>
</protein>
<dbReference type="PROSITE" id="PS51030">
    <property type="entry name" value="NUCLEAR_REC_DBD_2"/>
    <property type="match status" value="1"/>
</dbReference>
<dbReference type="InterPro" id="IPR000536">
    <property type="entry name" value="Nucl_hrmn_rcpt_lig-bd"/>
</dbReference>
<feature type="signal peptide" evidence="11">
    <location>
        <begin position="1"/>
        <end position="18"/>
    </location>
</feature>
<feature type="domain" description="NR LBD" evidence="13">
    <location>
        <begin position="96"/>
        <end position="335"/>
    </location>
</feature>
<evidence type="ECO:0000256" key="2">
    <source>
        <dbReference type="ARBA" id="ARBA00008092"/>
    </source>
</evidence>
<evidence type="ECO:0000256" key="7">
    <source>
        <dbReference type="ARBA" id="ARBA00023125"/>
    </source>
</evidence>
<dbReference type="AlphaFoldDB" id="A0AAV4TA54"/>
<dbReference type="GO" id="GO:0004879">
    <property type="term" value="F:nuclear receptor activity"/>
    <property type="evidence" value="ECO:0007669"/>
    <property type="project" value="InterPro"/>
</dbReference>
<keyword evidence="11" id="KW-0732">Signal</keyword>
<comment type="caution">
    <text evidence="14">The sequence shown here is derived from an EMBL/GenBank/DDBJ whole genome shotgun (WGS) entry which is preliminary data.</text>
</comment>
<feature type="domain" description="Nuclear receptor" evidence="12">
    <location>
        <begin position="27"/>
        <end position="77"/>
    </location>
</feature>
<dbReference type="SMART" id="SM00399">
    <property type="entry name" value="ZnF_C4"/>
    <property type="match status" value="1"/>
</dbReference>
<dbReference type="SMART" id="SM00430">
    <property type="entry name" value="HOLI"/>
    <property type="match status" value="1"/>
</dbReference>
<keyword evidence="9 14" id="KW-0675">Receptor</keyword>
<reference evidence="14 15" key="1">
    <citation type="submission" date="2021-06" db="EMBL/GenBank/DDBJ databases">
        <title>Caerostris extrusa draft genome.</title>
        <authorList>
            <person name="Kono N."/>
            <person name="Arakawa K."/>
        </authorList>
    </citation>
    <scope>NUCLEOTIDE SEQUENCE [LARGE SCALE GENOMIC DNA]</scope>
</reference>
<dbReference type="EMBL" id="BPLR01010736">
    <property type="protein sequence ID" value="GIY41652.1"/>
    <property type="molecule type" value="Genomic_DNA"/>
</dbReference>
<dbReference type="Proteomes" id="UP001054945">
    <property type="component" value="Unassembled WGS sequence"/>
</dbReference>
<evidence type="ECO:0000259" key="13">
    <source>
        <dbReference type="PROSITE" id="PS51843"/>
    </source>
</evidence>
<dbReference type="InterPro" id="IPR035500">
    <property type="entry name" value="NHR-like_dom_sf"/>
</dbReference>
<organism evidence="14 15">
    <name type="scientific">Caerostris extrusa</name>
    <name type="common">Bark spider</name>
    <name type="synonym">Caerostris bankana</name>
    <dbReference type="NCBI Taxonomy" id="172846"/>
    <lineage>
        <taxon>Eukaryota</taxon>
        <taxon>Metazoa</taxon>
        <taxon>Ecdysozoa</taxon>
        <taxon>Arthropoda</taxon>
        <taxon>Chelicerata</taxon>
        <taxon>Arachnida</taxon>
        <taxon>Araneae</taxon>
        <taxon>Araneomorphae</taxon>
        <taxon>Entelegynae</taxon>
        <taxon>Araneoidea</taxon>
        <taxon>Araneidae</taxon>
        <taxon>Caerostris</taxon>
    </lineage>
</organism>
<evidence type="ECO:0000256" key="1">
    <source>
        <dbReference type="ARBA" id="ARBA00004123"/>
    </source>
</evidence>
<dbReference type="Gene3D" id="3.30.50.10">
    <property type="entry name" value="Erythroid Transcription Factor GATA-1, subunit A"/>
    <property type="match status" value="1"/>
</dbReference>
<dbReference type="InterPro" id="IPR001628">
    <property type="entry name" value="Znf_hrmn_rcpt"/>
</dbReference>
<evidence type="ECO:0000256" key="11">
    <source>
        <dbReference type="SAM" id="SignalP"/>
    </source>
</evidence>
<dbReference type="PANTHER" id="PTHR45805">
    <property type="entry name" value="NUCLEAR HORMONE RECEPTOR HR3-RELATED"/>
    <property type="match status" value="1"/>
</dbReference>
<dbReference type="GO" id="GO:0008270">
    <property type="term" value="F:zinc ion binding"/>
    <property type="evidence" value="ECO:0007669"/>
    <property type="project" value="UniProtKB-KW"/>
</dbReference>
<keyword evidence="15" id="KW-1185">Reference proteome</keyword>
<dbReference type="SUPFAM" id="SSF48508">
    <property type="entry name" value="Nuclear receptor ligand-binding domain"/>
    <property type="match status" value="1"/>
</dbReference>
<comment type="subcellular location">
    <subcellularLocation>
        <location evidence="1">Nucleus</location>
    </subcellularLocation>
</comment>
<keyword evidence="6" id="KW-0805">Transcription regulation</keyword>
<evidence type="ECO:0000256" key="10">
    <source>
        <dbReference type="ARBA" id="ARBA00023242"/>
    </source>
</evidence>
<dbReference type="PRINTS" id="PR00398">
    <property type="entry name" value="STRDHORMONER"/>
</dbReference>
<gene>
    <name evidence="14" type="primary">E75</name>
    <name evidence="14" type="ORF">CEXT_598141</name>
</gene>
<evidence type="ECO:0000256" key="8">
    <source>
        <dbReference type="ARBA" id="ARBA00023163"/>
    </source>
</evidence>
<evidence type="ECO:0000256" key="6">
    <source>
        <dbReference type="ARBA" id="ARBA00023015"/>
    </source>
</evidence>
<keyword evidence="10" id="KW-0539">Nucleus</keyword>
<proteinExistence type="inferred from homology"/>
<name>A0AAV4TA54_CAEEX</name>
<dbReference type="GO" id="GO:0043565">
    <property type="term" value="F:sequence-specific DNA binding"/>
    <property type="evidence" value="ECO:0007669"/>
    <property type="project" value="InterPro"/>
</dbReference>
<dbReference type="PANTHER" id="PTHR45805:SF10">
    <property type="entry name" value="ECDYSONE-INDUCED PROTEIN 78C"/>
    <property type="match status" value="1"/>
</dbReference>
<comment type="similarity">
    <text evidence="2">Belongs to the nuclear hormone receptor family. NR1 subfamily.</text>
</comment>
<dbReference type="Gene3D" id="1.10.565.10">
    <property type="entry name" value="Retinoid X Receptor"/>
    <property type="match status" value="1"/>
</dbReference>
<evidence type="ECO:0000313" key="15">
    <source>
        <dbReference type="Proteomes" id="UP001054945"/>
    </source>
</evidence>
<keyword evidence="5" id="KW-0862">Zinc</keyword>
<dbReference type="Pfam" id="PF00104">
    <property type="entry name" value="Hormone_recep"/>
    <property type="match status" value="1"/>
</dbReference>
<evidence type="ECO:0000259" key="12">
    <source>
        <dbReference type="PROSITE" id="PS51030"/>
    </source>
</evidence>
<accession>A0AAV4TA54</accession>
<dbReference type="Pfam" id="PF00105">
    <property type="entry name" value="zf-C4"/>
    <property type="match status" value="1"/>
</dbReference>
<dbReference type="PROSITE" id="PS51843">
    <property type="entry name" value="NR_LBD"/>
    <property type="match status" value="1"/>
</dbReference>
<feature type="chain" id="PRO_5043719295" evidence="11">
    <location>
        <begin position="19"/>
        <end position="344"/>
    </location>
</feature>
<dbReference type="InterPro" id="IPR013088">
    <property type="entry name" value="Znf_NHR/GATA"/>
</dbReference>
<dbReference type="PRINTS" id="PR00546">
    <property type="entry name" value="THYROIDHORMR"/>
</dbReference>
<keyword evidence="8" id="KW-0804">Transcription</keyword>
<sequence length="344" mass="39806">MLSLLSFILSSLLPVVRNATKDNTQTGLFRRSIQKRIDYKCLRDKQCQVLRLNRNRCQYCRFKKCLDVGMSKDSVRYGRVPKREKIPNNRLIEVTAMYDMIVSISQAHLTHCAYTQERTQGLVRKPALFPGVNEHQDTSMQKVVVWQQFASLLSPSIPQVVEFAKRIPSFQDLVQDDQLLCIKQGFSRCGWCMLHASNSSSLTFADGTCISRQHLEIMFDHEFVNMIFNFVCWFNDLRLSDCVIALYSAAVLVTAEREGIYGHKTVQQMQEQLLGALQQQVGEERPEEAHLFSALVSKLPDLRRLGVKHMEHLQWFRYNFMHLRISPLFAEVFDIPYTGHQVPV</sequence>
<evidence type="ECO:0000256" key="4">
    <source>
        <dbReference type="ARBA" id="ARBA00022771"/>
    </source>
</evidence>
<keyword evidence="3" id="KW-0479">Metal-binding</keyword>
<evidence type="ECO:0000256" key="9">
    <source>
        <dbReference type="ARBA" id="ARBA00023170"/>
    </source>
</evidence>